<dbReference type="InterPro" id="IPR050701">
    <property type="entry name" value="Histone_Mod_Regulator"/>
</dbReference>
<dbReference type="GO" id="GO:0006357">
    <property type="term" value="P:regulation of transcription by RNA polymerase II"/>
    <property type="evidence" value="ECO:0007669"/>
    <property type="project" value="TreeGrafter"/>
</dbReference>
<dbReference type="SMART" id="SM00249">
    <property type="entry name" value="PHD"/>
    <property type="match status" value="2"/>
</dbReference>
<sequence length="330" mass="39289">MSNDNFDFDLPRLININYKYNDKNIDYCLDERDSEFIEKMNIKNLDLFENVMDTLDKDWFKQKQKKLQKIKLVDPMEYCDVCTRKETEDDPILVCQGCNVSVHRECYGSSFSKDEIFLCQCCIFHDLENICMFCNTKGGVMKITEDYKFGHILCVLFDKSLDFDNQISKEPIYTQEYKRIERKCNICGGTEATKVECSYGVCMNVYHMGCAIDKAHFDISNKISYCMEHDPGKRRNLFTSNSSILHVYSGYAKLTEKPVIRRKIKMMEWIDTEYNKIIKSEPKIYRDVWSEATEENRELVEKICQYWIYKRKRDKTYGVFYLRHTLNKQN</sequence>
<dbReference type="Pfam" id="PF13832">
    <property type="entry name" value="zf-HC5HC2H_2"/>
    <property type="match status" value="1"/>
</dbReference>
<evidence type="ECO:0000259" key="5">
    <source>
        <dbReference type="PROSITE" id="PS50016"/>
    </source>
</evidence>
<dbReference type="KEGG" id="vnx:VNE69_07200"/>
<dbReference type="PROSITE" id="PS01359">
    <property type="entry name" value="ZF_PHD_1"/>
    <property type="match status" value="1"/>
</dbReference>
<dbReference type="EMBL" id="CP142732">
    <property type="protein sequence ID" value="WUR04134.1"/>
    <property type="molecule type" value="Genomic_DNA"/>
</dbReference>
<dbReference type="SUPFAM" id="SSF57903">
    <property type="entry name" value="FYVE/PHD zinc finger"/>
    <property type="match status" value="1"/>
</dbReference>
<accession>A0AAX4JDX4</accession>
<name>A0AAX4JDX4_9MICR</name>
<dbReference type="InterPro" id="IPR019787">
    <property type="entry name" value="Znf_PHD-finger"/>
</dbReference>
<keyword evidence="2 4" id="KW-0863">Zinc-finger</keyword>
<keyword evidence="3" id="KW-0862">Zinc</keyword>
<evidence type="ECO:0000313" key="6">
    <source>
        <dbReference type="EMBL" id="WUR04134.1"/>
    </source>
</evidence>
<dbReference type="Gene3D" id="3.30.40.10">
    <property type="entry name" value="Zinc/RING finger domain, C3HC4 (zinc finger)"/>
    <property type="match status" value="2"/>
</dbReference>
<gene>
    <name evidence="6" type="ORF">VNE69_07200</name>
</gene>
<evidence type="ECO:0000256" key="1">
    <source>
        <dbReference type="ARBA" id="ARBA00022723"/>
    </source>
</evidence>
<reference evidence="6" key="1">
    <citation type="journal article" date="2024" name="BMC Genomics">
        <title>Functional annotation of a divergent genome using sequence and structure-based similarity.</title>
        <authorList>
            <person name="Svedberg D."/>
            <person name="Winiger R.R."/>
            <person name="Berg A."/>
            <person name="Sharma H."/>
            <person name="Tellgren-Roth C."/>
            <person name="Debrunner-Vossbrinck B.A."/>
            <person name="Vossbrinck C.R."/>
            <person name="Barandun J."/>
        </authorList>
    </citation>
    <scope>NUCLEOTIDE SEQUENCE</scope>
    <source>
        <strain evidence="6">Illinois isolate</strain>
    </source>
</reference>
<dbReference type="GO" id="GO:0008270">
    <property type="term" value="F:zinc ion binding"/>
    <property type="evidence" value="ECO:0007669"/>
    <property type="project" value="UniProtKB-KW"/>
</dbReference>
<evidence type="ECO:0000256" key="2">
    <source>
        <dbReference type="ARBA" id="ARBA00022771"/>
    </source>
</evidence>
<dbReference type="PANTHER" id="PTHR13793">
    <property type="entry name" value="PHD FINGER PROTEINS"/>
    <property type="match status" value="1"/>
</dbReference>
<dbReference type="GeneID" id="90541956"/>
<dbReference type="InterPro" id="IPR019786">
    <property type="entry name" value="Zinc_finger_PHD-type_CS"/>
</dbReference>
<protein>
    <submittedName>
        <fullName evidence="6">Bromodomain-containing protein 1</fullName>
    </submittedName>
</protein>
<dbReference type="CDD" id="cd15571">
    <property type="entry name" value="ePHD"/>
    <property type="match status" value="1"/>
</dbReference>
<evidence type="ECO:0000256" key="3">
    <source>
        <dbReference type="ARBA" id="ARBA00022833"/>
    </source>
</evidence>
<keyword evidence="7" id="KW-1185">Reference proteome</keyword>
<dbReference type="PROSITE" id="PS50016">
    <property type="entry name" value="ZF_PHD_2"/>
    <property type="match status" value="1"/>
</dbReference>
<evidence type="ECO:0000256" key="4">
    <source>
        <dbReference type="PROSITE-ProRule" id="PRU00146"/>
    </source>
</evidence>
<dbReference type="PANTHER" id="PTHR13793:SF107">
    <property type="entry name" value="BROMODOMAIN-CONTAINING PROTEIN HOMOLOG"/>
    <property type="match status" value="1"/>
</dbReference>
<keyword evidence="1" id="KW-0479">Metal-binding</keyword>
<dbReference type="RefSeq" id="XP_065330279.1">
    <property type="nucleotide sequence ID" value="XM_065474207.1"/>
</dbReference>
<feature type="domain" description="PHD-type" evidence="5">
    <location>
        <begin position="76"/>
        <end position="125"/>
    </location>
</feature>
<organism evidence="6 7">
    <name type="scientific">Vairimorpha necatrix</name>
    <dbReference type="NCBI Taxonomy" id="6039"/>
    <lineage>
        <taxon>Eukaryota</taxon>
        <taxon>Fungi</taxon>
        <taxon>Fungi incertae sedis</taxon>
        <taxon>Microsporidia</taxon>
        <taxon>Nosematidae</taxon>
        <taxon>Vairimorpha</taxon>
    </lineage>
</organism>
<dbReference type="Pfam" id="PF13831">
    <property type="entry name" value="PHD_2"/>
    <property type="match status" value="1"/>
</dbReference>
<dbReference type="InterPro" id="IPR011011">
    <property type="entry name" value="Znf_FYVE_PHD"/>
</dbReference>
<proteinExistence type="predicted"/>
<dbReference type="AlphaFoldDB" id="A0AAX4JDX4"/>
<evidence type="ECO:0000313" key="7">
    <source>
        <dbReference type="Proteomes" id="UP001334084"/>
    </source>
</evidence>
<dbReference type="InterPro" id="IPR013083">
    <property type="entry name" value="Znf_RING/FYVE/PHD"/>
</dbReference>
<dbReference type="Proteomes" id="UP001334084">
    <property type="component" value="Chromosome 7"/>
</dbReference>
<dbReference type="InterPro" id="IPR001965">
    <property type="entry name" value="Znf_PHD"/>
</dbReference>